<sequence length="274" mass="30868">MGTRLRNVRKAKKLGGKGKLTEALVKKLSTYYGLAIRRNVDSVEDMKKAIMATYYHMISTDDNPQHENCPEGVDSWCKWKQAEALGTDPEAHPTPLHPDVQKEILPIYEDLSRNELLERCLGGHTQNANESFNSTVWRLAPKHLHSGLKVVEVAAYLAASLFNEGNSALLLVMNELKIVVGSRCFSYTQEMNERRVSRQNRRSALETKETRKARKEELQAQNEAYEEEEGLLYGAGIADEHVKRHAGFTCRSVHATVSRQAGPAEPLADRRARV</sequence>
<dbReference type="OrthoDB" id="10060618at2759"/>
<keyword evidence="3" id="KW-1185">Reference proteome</keyword>
<accession>A0A0L7QW44</accession>
<dbReference type="Pfam" id="PF20700">
    <property type="entry name" value="Mutator"/>
    <property type="match status" value="1"/>
</dbReference>
<evidence type="ECO:0000259" key="1">
    <source>
        <dbReference type="Pfam" id="PF20700"/>
    </source>
</evidence>
<organism evidence="2 3">
    <name type="scientific">Habropoda laboriosa</name>
    <dbReference type="NCBI Taxonomy" id="597456"/>
    <lineage>
        <taxon>Eukaryota</taxon>
        <taxon>Metazoa</taxon>
        <taxon>Ecdysozoa</taxon>
        <taxon>Arthropoda</taxon>
        <taxon>Hexapoda</taxon>
        <taxon>Insecta</taxon>
        <taxon>Pterygota</taxon>
        <taxon>Neoptera</taxon>
        <taxon>Endopterygota</taxon>
        <taxon>Hymenoptera</taxon>
        <taxon>Apocrita</taxon>
        <taxon>Aculeata</taxon>
        <taxon>Apoidea</taxon>
        <taxon>Anthophila</taxon>
        <taxon>Apidae</taxon>
        <taxon>Habropoda</taxon>
    </lineage>
</organism>
<feature type="domain" description="Mutator-like transposase" evidence="1">
    <location>
        <begin position="2"/>
        <end position="77"/>
    </location>
</feature>
<protein>
    <recommendedName>
        <fullName evidence="1">Mutator-like transposase domain-containing protein</fullName>
    </recommendedName>
</protein>
<dbReference type="EMBL" id="KQ414718">
    <property type="protein sequence ID" value="KOC62791.1"/>
    <property type="molecule type" value="Genomic_DNA"/>
</dbReference>
<name>A0A0L7QW44_9HYME</name>
<evidence type="ECO:0000313" key="3">
    <source>
        <dbReference type="Proteomes" id="UP000053825"/>
    </source>
</evidence>
<dbReference type="AlphaFoldDB" id="A0A0L7QW44"/>
<evidence type="ECO:0000313" key="2">
    <source>
        <dbReference type="EMBL" id="KOC62791.1"/>
    </source>
</evidence>
<dbReference type="Proteomes" id="UP000053825">
    <property type="component" value="Unassembled WGS sequence"/>
</dbReference>
<reference evidence="2 3" key="1">
    <citation type="submission" date="2015-07" db="EMBL/GenBank/DDBJ databases">
        <title>The genome of Habropoda laboriosa.</title>
        <authorList>
            <person name="Pan H."/>
            <person name="Kapheim K."/>
        </authorList>
    </citation>
    <scope>NUCLEOTIDE SEQUENCE [LARGE SCALE GENOMIC DNA]</scope>
    <source>
        <strain evidence="2">0110345459</strain>
    </source>
</reference>
<gene>
    <name evidence="2" type="ORF">WH47_05036</name>
</gene>
<proteinExistence type="predicted"/>
<dbReference type="InterPro" id="IPR049012">
    <property type="entry name" value="Mutator_transp_dom"/>
</dbReference>